<dbReference type="SUPFAM" id="SSF48371">
    <property type="entry name" value="ARM repeat"/>
    <property type="match status" value="1"/>
</dbReference>
<feature type="domain" description="MIF4G" evidence="4">
    <location>
        <begin position="1"/>
        <end position="64"/>
    </location>
</feature>
<gene>
    <name evidence="5" type="ORF">AV530_014611</name>
</gene>
<dbReference type="GO" id="GO:0006446">
    <property type="term" value="P:regulation of translational initiation"/>
    <property type="evidence" value="ECO:0007669"/>
    <property type="project" value="TreeGrafter"/>
</dbReference>
<dbReference type="AlphaFoldDB" id="A0A1V4L1Y4"/>
<evidence type="ECO:0000256" key="3">
    <source>
        <dbReference type="ARBA" id="ARBA00022845"/>
    </source>
</evidence>
<dbReference type="GO" id="GO:0003723">
    <property type="term" value="F:RNA binding"/>
    <property type="evidence" value="ECO:0007669"/>
    <property type="project" value="InterPro"/>
</dbReference>
<protein>
    <recommendedName>
        <fullName evidence="4">MIF4G domain-containing protein</fullName>
    </recommendedName>
</protein>
<dbReference type="GO" id="GO:0005737">
    <property type="term" value="C:cytoplasm"/>
    <property type="evidence" value="ECO:0007669"/>
    <property type="project" value="UniProtKB-SubCell"/>
</dbReference>
<dbReference type="OrthoDB" id="8171816at2759"/>
<dbReference type="PANTHER" id="PTHR23254:SF15">
    <property type="entry name" value="POLYADENYLATE-BINDING PROTEIN-INTERACTING PROTEIN 1"/>
    <property type="match status" value="1"/>
</dbReference>
<proteinExistence type="predicted"/>
<accession>A0A1V4L1Y4</accession>
<dbReference type="InterPro" id="IPR003890">
    <property type="entry name" value="MIF4G-like_typ-3"/>
</dbReference>
<dbReference type="Gene3D" id="1.25.40.180">
    <property type="match status" value="1"/>
</dbReference>
<dbReference type="GO" id="GO:0008494">
    <property type="term" value="F:translation activator activity"/>
    <property type="evidence" value="ECO:0007669"/>
    <property type="project" value="TreeGrafter"/>
</dbReference>
<sequence length="70" mass="8116">MGARLCNYLSHNLTVSPQSGNFQQLLLQRCQMEYENRDEAAKGDETTQKQFHAFVFFLAELYLNLETLLS</sequence>
<organism evidence="5 6">
    <name type="scientific">Patagioenas fasciata monilis</name>
    <dbReference type="NCBI Taxonomy" id="372326"/>
    <lineage>
        <taxon>Eukaryota</taxon>
        <taxon>Metazoa</taxon>
        <taxon>Chordata</taxon>
        <taxon>Craniata</taxon>
        <taxon>Vertebrata</taxon>
        <taxon>Euteleostomi</taxon>
        <taxon>Archelosauria</taxon>
        <taxon>Archosauria</taxon>
        <taxon>Dinosauria</taxon>
        <taxon>Saurischia</taxon>
        <taxon>Theropoda</taxon>
        <taxon>Coelurosauria</taxon>
        <taxon>Aves</taxon>
        <taxon>Neognathae</taxon>
        <taxon>Neoaves</taxon>
        <taxon>Columbimorphae</taxon>
        <taxon>Columbiformes</taxon>
        <taxon>Columbidae</taxon>
        <taxon>Patagioenas</taxon>
    </lineage>
</organism>
<evidence type="ECO:0000313" key="5">
    <source>
        <dbReference type="EMBL" id="OPJ90408.1"/>
    </source>
</evidence>
<keyword evidence="6" id="KW-1185">Reference proteome</keyword>
<dbReference type="InterPro" id="IPR051367">
    <property type="entry name" value="mRNA_TranslReg/HistoneTransl"/>
</dbReference>
<evidence type="ECO:0000256" key="1">
    <source>
        <dbReference type="ARBA" id="ARBA00004496"/>
    </source>
</evidence>
<dbReference type="Proteomes" id="UP000190648">
    <property type="component" value="Unassembled WGS sequence"/>
</dbReference>
<dbReference type="PANTHER" id="PTHR23254">
    <property type="entry name" value="EIF4G DOMAIN PROTEIN"/>
    <property type="match status" value="1"/>
</dbReference>
<keyword evidence="3" id="KW-0810">Translation regulation</keyword>
<reference evidence="5 6" key="1">
    <citation type="submission" date="2016-02" db="EMBL/GenBank/DDBJ databases">
        <title>Band-tailed pigeon sequencing and assembly.</title>
        <authorList>
            <person name="Soares A.E."/>
            <person name="Novak B.J."/>
            <person name="Rice E.S."/>
            <person name="O'Connell B."/>
            <person name="Chang D."/>
            <person name="Weber S."/>
            <person name="Shapiro B."/>
        </authorList>
    </citation>
    <scope>NUCLEOTIDE SEQUENCE [LARGE SCALE GENOMIC DNA]</scope>
    <source>
        <strain evidence="5">BTP2013</strain>
        <tissue evidence="5">Blood</tissue>
    </source>
</reference>
<evidence type="ECO:0000259" key="4">
    <source>
        <dbReference type="Pfam" id="PF02854"/>
    </source>
</evidence>
<evidence type="ECO:0000256" key="2">
    <source>
        <dbReference type="ARBA" id="ARBA00022490"/>
    </source>
</evidence>
<comment type="subcellular location">
    <subcellularLocation>
        <location evidence="1">Cytoplasm</location>
    </subcellularLocation>
</comment>
<dbReference type="InterPro" id="IPR016024">
    <property type="entry name" value="ARM-type_fold"/>
</dbReference>
<name>A0A1V4L1Y4_PATFA</name>
<comment type="caution">
    <text evidence="5">The sequence shown here is derived from an EMBL/GenBank/DDBJ whole genome shotgun (WGS) entry which is preliminary data.</text>
</comment>
<dbReference type="EMBL" id="LSYS01000245">
    <property type="protein sequence ID" value="OPJ90408.1"/>
    <property type="molecule type" value="Genomic_DNA"/>
</dbReference>
<evidence type="ECO:0000313" key="6">
    <source>
        <dbReference type="Proteomes" id="UP000190648"/>
    </source>
</evidence>
<dbReference type="Pfam" id="PF02854">
    <property type="entry name" value="MIF4G"/>
    <property type="match status" value="1"/>
</dbReference>
<keyword evidence="2" id="KW-0963">Cytoplasm</keyword>